<dbReference type="AlphaFoldDB" id="A0AAN6Y9W6"/>
<dbReference type="InterPro" id="IPR045518">
    <property type="entry name" value="2EXR"/>
</dbReference>
<dbReference type="EMBL" id="MU858133">
    <property type="protein sequence ID" value="KAK4212127.1"/>
    <property type="molecule type" value="Genomic_DNA"/>
</dbReference>
<name>A0AAN6Y9W6_9PEZI</name>
<dbReference type="Proteomes" id="UP001301769">
    <property type="component" value="Unassembled WGS sequence"/>
</dbReference>
<evidence type="ECO:0000313" key="2">
    <source>
        <dbReference type="EMBL" id="KAK4212127.1"/>
    </source>
</evidence>
<accession>A0AAN6Y9W6</accession>
<comment type="caution">
    <text evidence="2">The sequence shown here is derived from an EMBL/GenBank/DDBJ whole genome shotgun (WGS) entry which is preliminary data.</text>
</comment>
<sequence length="378" mass="43713">MAQTFTLFSYLPWEVRNKIWHLAANARGSTPGAHFFHVYSYNHELSVPESDDAVVVSSRTHDIVQRSEQEKEIMGIPRRVPLYHTVEKSDLFGKLYEHTSSASNADNCRNEALQNLHRATEAAGGIPNPSMFLVDGGLWTACKESRQFVKDRVCPSWFQWTDTLTHYQYPRNPTKSLRYEYNSGFRNIAFAWEPAFDYEVLYDSGARVVYRPTPRSDWVFDIFSRSLNSLESEYSQPPYKIWIIDYRIRPKQLAPEDMELYRATMAKTGRDKQIGLEFHATDRKYTSVVFDDNEDLAIPWDTGMMPSDKSDTRKSTPLGYCRLWGSISFARMMRQYMQWLDGVDGLDVDYDDHGVPIPPDHRNGEIGVLACEFFDDLG</sequence>
<proteinExistence type="predicted"/>
<organism evidence="2 3">
    <name type="scientific">Rhypophila decipiens</name>
    <dbReference type="NCBI Taxonomy" id="261697"/>
    <lineage>
        <taxon>Eukaryota</taxon>
        <taxon>Fungi</taxon>
        <taxon>Dikarya</taxon>
        <taxon>Ascomycota</taxon>
        <taxon>Pezizomycotina</taxon>
        <taxon>Sordariomycetes</taxon>
        <taxon>Sordariomycetidae</taxon>
        <taxon>Sordariales</taxon>
        <taxon>Naviculisporaceae</taxon>
        <taxon>Rhypophila</taxon>
    </lineage>
</organism>
<feature type="domain" description="2EXR" evidence="1">
    <location>
        <begin position="5"/>
        <end position="149"/>
    </location>
</feature>
<evidence type="ECO:0000259" key="1">
    <source>
        <dbReference type="Pfam" id="PF20150"/>
    </source>
</evidence>
<reference evidence="2" key="2">
    <citation type="submission" date="2023-05" db="EMBL/GenBank/DDBJ databases">
        <authorList>
            <consortium name="Lawrence Berkeley National Laboratory"/>
            <person name="Steindorff A."/>
            <person name="Hensen N."/>
            <person name="Bonometti L."/>
            <person name="Westerberg I."/>
            <person name="Brannstrom I.O."/>
            <person name="Guillou S."/>
            <person name="Cros-Aarteil S."/>
            <person name="Calhoun S."/>
            <person name="Haridas S."/>
            <person name="Kuo A."/>
            <person name="Mondo S."/>
            <person name="Pangilinan J."/>
            <person name="Riley R."/>
            <person name="Labutti K."/>
            <person name="Andreopoulos B."/>
            <person name="Lipzen A."/>
            <person name="Chen C."/>
            <person name="Yanf M."/>
            <person name="Daum C."/>
            <person name="Ng V."/>
            <person name="Clum A."/>
            <person name="Ohm R."/>
            <person name="Martin F."/>
            <person name="Silar P."/>
            <person name="Natvig D."/>
            <person name="Lalanne C."/>
            <person name="Gautier V."/>
            <person name="Ament-Velasquez S.L."/>
            <person name="Kruys A."/>
            <person name="Hutchinson M.I."/>
            <person name="Powell A.J."/>
            <person name="Barry K."/>
            <person name="Miller A.N."/>
            <person name="Grigoriev I.V."/>
            <person name="Debuchy R."/>
            <person name="Gladieux P."/>
            <person name="Thoren M.H."/>
            <person name="Johannesson H."/>
        </authorList>
    </citation>
    <scope>NUCLEOTIDE SEQUENCE</scope>
    <source>
        <strain evidence="2">PSN293</strain>
    </source>
</reference>
<dbReference type="Pfam" id="PF20150">
    <property type="entry name" value="2EXR"/>
    <property type="match status" value="1"/>
</dbReference>
<keyword evidence="3" id="KW-1185">Reference proteome</keyword>
<evidence type="ECO:0000313" key="3">
    <source>
        <dbReference type="Proteomes" id="UP001301769"/>
    </source>
</evidence>
<reference evidence="2" key="1">
    <citation type="journal article" date="2023" name="Mol. Phylogenet. Evol.">
        <title>Genome-scale phylogeny and comparative genomics of the fungal order Sordariales.</title>
        <authorList>
            <person name="Hensen N."/>
            <person name="Bonometti L."/>
            <person name="Westerberg I."/>
            <person name="Brannstrom I.O."/>
            <person name="Guillou S."/>
            <person name="Cros-Aarteil S."/>
            <person name="Calhoun S."/>
            <person name="Haridas S."/>
            <person name="Kuo A."/>
            <person name="Mondo S."/>
            <person name="Pangilinan J."/>
            <person name="Riley R."/>
            <person name="LaButti K."/>
            <person name="Andreopoulos B."/>
            <person name="Lipzen A."/>
            <person name="Chen C."/>
            <person name="Yan M."/>
            <person name="Daum C."/>
            <person name="Ng V."/>
            <person name="Clum A."/>
            <person name="Steindorff A."/>
            <person name="Ohm R.A."/>
            <person name="Martin F."/>
            <person name="Silar P."/>
            <person name="Natvig D.O."/>
            <person name="Lalanne C."/>
            <person name="Gautier V."/>
            <person name="Ament-Velasquez S.L."/>
            <person name="Kruys A."/>
            <person name="Hutchinson M.I."/>
            <person name="Powell A.J."/>
            <person name="Barry K."/>
            <person name="Miller A.N."/>
            <person name="Grigoriev I.V."/>
            <person name="Debuchy R."/>
            <person name="Gladieux P."/>
            <person name="Hiltunen Thoren M."/>
            <person name="Johannesson H."/>
        </authorList>
    </citation>
    <scope>NUCLEOTIDE SEQUENCE</scope>
    <source>
        <strain evidence="2">PSN293</strain>
    </source>
</reference>
<protein>
    <recommendedName>
        <fullName evidence="1">2EXR domain-containing protein</fullName>
    </recommendedName>
</protein>
<gene>
    <name evidence="2" type="ORF">QBC37DRAFT_484030</name>
</gene>